<evidence type="ECO:0008006" key="3">
    <source>
        <dbReference type="Google" id="ProtNLM"/>
    </source>
</evidence>
<gene>
    <name evidence="1" type="ORF">TELCIR_22666</name>
</gene>
<sequence length="123" mass="14141">MEERIASWCTKAGPDVTFEYILKTEISAVTPTNGDDPFWSAFKKSLEDEKCKFEKEIFTGATDSRFVRELGYRSIGFSPMINTPSLLHDHNEYLNEAVFLRGVEIYETLIDNLASVEDVWYTI</sequence>
<dbReference type="InterPro" id="IPR002933">
    <property type="entry name" value="Peptidase_M20"/>
</dbReference>
<reference evidence="1 2" key="1">
    <citation type="submission" date="2015-09" db="EMBL/GenBank/DDBJ databases">
        <title>Draft genome of the parasitic nematode Teladorsagia circumcincta isolate WARC Sus (inbred).</title>
        <authorList>
            <person name="Mitreva M."/>
        </authorList>
    </citation>
    <scope>NUCLEOTIDE SEQUENCE [LARGE SCALE GENOMIC DNA]</scope>
    <source>
        <strain evidence="1 2">S</strain>
    </source>
</reference>
<evidence type="ECO:0000313" key="2">
    <source>
        <dbReference type="Proteomes" id="UP000230423"/>
    </source>
</evidence>
<dbReference type="InterPro" id="IPR052083">
    <property type="entry name" value="Aminoacylase-1_M20A"/>
</dbReference>
<dbReference type="Pfam" id="PF01546">
    <property type="entry name" value="Peptidase_M20"/>
    <property type="match status" value="1"/>
</dbReference>
<dbReference type="OrthoDB" id="3064516at2759"/>
<dbReference type="Gene3D" id="1.10.150.900">
    <property type="match status" value="1"/>
</dbReference>
<dbReference type="FunFam" id="1.10.150.900:FF:000001">
    <property type="entry name" value="Aminoacylase-1, putative"/>
    <property type="match status" value="1"/>
</dbReference>
<organism evidence="1 2">
    <name type="scientific">Teladorsagia circumcincta</name>
    <name type="common">Brown stomach worm</name>
    <name type="synonym">Ostertagia circumcincta</name>
    <dbReference type="NCBI Taxonomy" id="45464"/>
    <lineage>
        <taxon>Eukaryota</taxon>
        <taxon>Metazoa</taxon>
        <taxon>Ecdysozoa</taxon>
        <taxon>Nematoda</taxon>
        <taxon>Chromadorea</taxon>
        <taxon>Rhabditida</taxon>
        <taxon>Rhabditina</taxon>
        <taxon>Rhabditomorpha</taxon>
        <taxon>Strongyloidea</taxon>
        <taxon>Trichostrongylidae</taxon>
        <taxon>Teladorsagia</taxon>
    </lineage>
</organism>
<dbReference type="AlphaFoldDB" id="A0A2G9TDB1"/>
<dbReference type="Proteomes" id="UP000230423">
    <property type="component" value="Unassembled WGS sequence"/>
</dbReference>
<proteinExistence type="predicted"/>
<keyword evidence="2" id="KW-1185">Reference proteome</keyword>
<dbReference type="PANTHER" id="PTHR45892">
    <property type="entry name" value="AMINOACYLASE-1"/>
    <property type="match status" value="1"/>
</dbReference>
<name>A0A2G9TDB1_TELCI</name>
<protein>
    <recommendedName>
        <fullName evidence="3">Peptidase M20 dimerisation domain-containing protein</fullName>
    </recommendedName>
</protein>
<evidence type="ECO:0000313" key="1">
    <source>
        <dbReference type="EMBL" id="PIO55943.1"/>
    </source>
</evidence>
<accession>A0A2G9TDB1</accession>
<dbReference type="GO" id="GO:0004046">
    <property type="term" value="F:aminoacylase activity"/>
    <property type="evidence" value="ECO:0007669"/>
    <property type="project" value="TreeGrafter"/>
</dbReference>
<dbReference type="SUPFAM" id="SSF53187">
    <property type="entry name" value="Zn-dependent exopeptidases"/>
    <property type="match status" value="1"/>
</dbReference>
<dbReference type="PANTHER" id="PTHR45892:SF1">
    <property type="entry name" value="AMINOACYLASE-1"/>
    <property type="match status" value="1"/>
</dbReference>
<dbReference type="EMBL" id="KZ383511">
    <property type="protein sequence ID" value="PIO55943.1"/>
    <property type="molecule type" value="Genomic_DNA"/>
</dbReference>